<accession>A0A9N9FTU3</accession>
<feature type="non-terminal residue" evidence="2">
    <location>
        <position position="1"/>
    </location>
</feature>
<keyword evidence="3" id="KW-1185">Reference proteome</keyword>
<evidence type="ECO:0000313" key="3">
    <source>
        <dbReference type="Proteomes" id="UP000789706"/>
    </source>
</evidence>
<evidence type="ECO:0000313" key="2">
    <source>
        <dbReference type="EMBL" id="CAG8561755.1"/>
    </source>
</evidence>
<keyword evidence="1" id="KW-1133">Transmembrane helix</keyword>
<dbReference type="AlphaFoldDB" id="A0A9N9FTU3"/>
<gene>
    <name evidence="2" type="ORF">DEBURN_LOCUS7625</name>
</gene>
<evidence type="ECO:0000256" key="1">
    <source>
        <dbReference type="SAM" id="Phobius"/>
    </source>
</evidence>
<protein>
    <submittedName>
        <fullName evidence="2">11446_t:CDS:1</fullName>
    </submittedName>
</protein>
<reference evidence="2" key="1">
    <citation type="submission" date="2021-06" db="EMBL/GenBank/DDBJ databases">
        <authorList>
            <person name="Kallberg Y."/>
            <person name="Tangrot J."/>
            <person name="Rosling A."/>
        </authorList>
    </citation>
    <scope>NUCLEOTIDE SEQUENCE</scope>
    <source>
        <strain evidence="2">AZ414A</strain>
    </source>
</reference>
<keyword evidence="1" id="KW-0472">Membrane</keyword>
<comment type="caution">
    <text evidence="2">The sequence shown here is derived from an EMBL/GenBank/DDBJ whole genome shotgun (WGS) entry which is preliminary data.</text>
</comment>
<organism evidence="2 3">
    <name type="scientific">Diversispora eburnea</name>
    <dbReference type="NCBI Taxonomy" id="1213867"/>
    <lineage>
        <taxon>Eukaryota</taxon>
        <taxon>Fungi</taxon>
        <taxon>Fungi incertae sedis</taxon>
        <taxon>Mucoromycota</taxon>
        <taxon>Glomeromycotina</taxon>
        <taxon>Glomeromycetes</taxon>
        <taxon>Diversisporales</taxon>
        <taxon>Diversisporaceae</taxon>
        <taxon>Diversispora</taxon>
    </lineage>
</organism>
<keyword evidence="1" id="KW-0812">Transmembrane</keyword>
<feature type="transmembrane region" description="Helical" evidence="1">
    <location>
        <begin position="13"/>
        <end position="31"/>
    </location>
</feature>
<sequence>SIAISNFVDDDEIYVLALCLALMQVNFLIMMTKTNMLAMTKLT</sequence>
<name>A0A9N9FTU3_9GLOM</name>
<dbReference type="EMBL" id="CAJVPK010000952">
    <property type="protein sequence ID" value="CAG8561755.1"/>
    <property type="molecule type" value="Genomic_DNA"/>
</dbReference>
<proteinExistence type="predicted"/>
<dbReference type="Proteomes" id="UP000789706">
    <property type="component" value="Unassembled WGS sequence"/>
</dbReference>